<dbReference type="PATRIC" id="fig|28037.235.peg.558"/>
<dbReference type="EMBL" id="LROU01000026">
    <property type="protein sequence ID" value="KYF37870.1"/>
    <property type="molecule type" value="Genomic_DNA"/>
</dbReference>
<sequence length="34" mass="3543">MIVSAGEVGHSIIVAPQDLASFVKADFVDILEGN</sequence>
<accession>A0A150NX50</accession>
<protein>
    <submittedName>
        <fullName evidence="1">Transcriptional regulator</fullName>
    </submittedName>
</protein>
<comment type="caution">
    <text evidence="1">The sequence shown here is derived from an EMBL/GenBank/DDBJ whole genome shotgun (WGS) entry which is preliminary data.</text>
</comment>
<organism evidence="1 2">
    <name type="scientific">Streptococcus mitis</name>
    <dbReference type="NCBI Taxonomy" id="28037"/>
    <lineage>
        <taxon>Bacteria</taxon>
        <taxon>Bacillati</taxon>
        <taxon>Bacillota</taxon>
        <taxon>Bacilli</taxon>
        <taxon>Lactobacillales</taxon>
        <taxon>Streptococcaceae</taxon>
        <taxon>Streptococcus</taxon>
        <taxon>Streptococcus mitis group</taxon>
    </lineage>
</organism>
<dbReference type="Proteomes" id="UP000075442">
    <property type="component" value="Unassembled WGS sequence"/>
</dbReference>
<dbReference type="AlphaFoldDB" id="A0A150NX50"/>
<reference evidence="1 2" key="1">
    <citation type="submission" date="2016-01" db="EMBL/GenBank/DDBJ databases">
        <title>Highly variable Streptococcus oralis 1 are common among viridans streptococci isolated from primates.</title>
        <authorList>
            <person name="Denapaite D."/>
            <person name="Rieger M."/>
            <person name="Koendgen S."/>
            <person name="Brueckner R."/>
            <person name="Ochigava I."/>
            <person name="Kappeler P."/>
            <person name="Maetz-Rensing K."/>
            <person name="Leendertz F."/>
        </authorList>
    </citation>
    <scope>NUCLEOTIDE SEQUENCE [LARGE SCALE GENOMIC DNA]</scope>
    <source>
        <strain evidence="1 2">M3-1</strain>
    </source>
</reference>
<dbReference type="SUPFAM" id="SSF55826">
    <property type="entry name" value="YbaK/ProRS associated domain"/>
    <property type="match status" value="1"/>
</dbReference>
<evidence type="ECO:0000313" key="2">
    <source>
        <dbReference type="Proteomes" id="UP000075442"/>
    </source>
</evidence>
<proteinExistence type="predicted"/>
<dbReference type="GO" id="GO:0002161">
    <property type="term" value="F:aminoacyl-tRNA deacylase activity"/>
    <property type="evidence" value="ECO:0007669"/>
    <property type="project" value="InterPro"/>
</dbReference>
<name>A0A150NX50_STRMT</name>
<gene>
    <name evidence="1" type="ORF">SMIM3I_01297</name>
</gene>
<evidence type="ECO:0000313" key="1">
    <source>
        <dbReference type="EMBL" id="KYF37870.1"/>
    </source>
</evidence>
<dbReference type="InterPro" id="IPR036754">
    <property type="entry name" value="YbaK/aa-tRNA-synt-asso_dom_sf"/>
</dbReference>